<dbReference type="InterPro" id="IPR052956">
    <property type="entry name" value="Mesenchyme-surface_protein"/>
</dbReference>
<dbReference type="EMBL" id="BLXT01008015">
    <property type="protein sequence ID" value="GFO45182.1"/>
    <property type="molecule type" value="Genomic_DNA"/>
</dbReference>
<proteinExistence type="predicted"/>
<name>A0AAV4DLL1_9GAST</name>
<reference evidence="1 2" key="1">
    <citation type="journal article" date="2021" name="Elife">
        <title>Chloroplast acquisition without the gene transfer in kleptoplastic sea slugs, Plakobranchus ocellatus.</title>
        <authorList>
            <person name="Maeda T."/>
            <person name="Takahashi S."/>
            <person name="Yoshida T."/>
            <person name="Shimamura S."/>
            <person name="Takaki Y."/>
            <person name="Nagai Y."/>
            <person name="Toyoda A."/>
            <person name="Suzuki Y."/>
            <person name="Arimoto A."/>
            <person name="Ishii H."/>
            <person name="Satoh N."/>
            <person name="Nishiyama T."/>
            <person name="Hasebe M."/>
            <person name="Maruyama T."/>
            <person name="Minagawa J."/>
            <person name="Obokata J."/>
            <person name="Shigenobu S."/>
        </authorList>
    </citation>
    <scope>NUCLEOTIDE SEQUENCE [LARGE SCALE GENOMIC DNA]</scope>
</reference>
<dbReference type="PANTHER" id="PTHR46928:SF1">
    <property type="entry name" value="MESENCHYME-SPECIFIC CELL SURFACE GLYCOPROTEIN"/>
    <property type="match status" value="1"/>
</dbReference>
<comment type="caution">
    <text evidence="1">The sequence shown here is derived from an EMBL/GenBank/DDBJ whole genome shotgun (WGS) entry which is preliminary data.</text>
</comment>
<sequence>MLHVISVAEPAEPEVKLSKFESDMEFAGIAGCNDLVFVTVRNMVDRGKGQFRVYSGYVQGFQLLAKHEVGANPGDVIVREDCKSAVVSLEGEPYVDGAGSVVDPEGEVLIAKFPEGVTDNGTVKIMRIDFGHINDRSSVTCKGRMNTTTLAYSYSYSADQIRSRSTGPLKPQPSYLATILQTYSSPSLPATQQPCMLSLHCLPNPPSMLPALYDANLWSTFIACHNHHPCSLASTLPTYSQPSLPATTTIRAPWPLLCHLKLSLHCLQQPSSILSGLYSANLWSAFNNCHNHHPCSLASTLPTYGQTSLPATTIIRAPWPLLCQLIVSLHCLPQQPSVRPGLYSATLNSAFIACNHHHPSSLASTLPTYSQTH</sequence>
<dbReference type="PANTHER" id="PTHR46928">
    <property type="entry name" value="MESENCHYME-SPECIFIC CELL SURFACE GLYCOPROTEIN"/>
    <property type="match status" value="1"/>
</dbReference>
<gene>
    <name evidence="1" type="ORF">PoB_007168700</name>
</gene>
<evidence type="ECO:0000313" key="2">
    <source>
        <dbReference type="Proteomes" id="UP000735302"/>
    </source>
</evidence>
<organism evidence="1 2">
    <name type="scientific">Plakobranchus ocellatus</name>
    <dbReference type="NCBI Taxonomy" id="259542"/>
    <lineage>
        <taxon>Eukaryota</taxon>
        <taxon>Metazoa</taxon>
        <taxon>Spiralia</taxon>
        <taxon>Lophotrochozoa</taxon>
        <taxon>Mollusca</taxon>
        <taxon>Gastropoda</taxon>
        <taxon>Heterobranchia</taxon>
        <taxon>Euthyneura</taxon>
        <taxon>Panpulmonata</taxon>
        <taxon>Sacoglossa</taxon>
        <taxon>Placobranchoidea</taxon>
        <taxon>Plakobranchidae</taxon>
        <taxon>Plakobranchus</taxon>
    </lineage>
</organism>
<protein>
    <submittedName>
        <fullName evidence="1">Mesenchyme-specific cell surface glycoprotein</fullName>
    </submittedName>
</protein>
<dbReference type="Proteomes" id="UP000735302">
    <property type="component" value="Unassembled WGS sequence"/>
</dbReference>
<dbReference type="AlphaFoldDB" id="A0AAV4DLL1"/>
<accession>A0AAV4DLL1</accession>
<evidence type="ECO:0000313" key="1">
    <source>
        <dbReference type="EMBL" id="GFO45182.1"/>
    </source>
</evidence>
<keyword evidence="2" id="KW-1185">Reference proteome</keyword>